<organism evidence="1 2">
    <name type="scientific">Spirosoma oryzae</name>
    <dbReference type="NCBI Taxonomy" id="1469603"/>
    <lineage>
        <taxon>Bacteria</taxon>
        <taxon>Pseudomonadati</taxon>
        <taxon>Bacteroidota</taxon>
        <taxon>Cytophagia</taxon>
        <taxon>Cytophagales</taxon>
        <taxon>Cytophagaceae</taxon>
        <taxon>Spirosoma</taxon>
    </lineage>
</organism>
<evidence type="ECO:0000313" key="1">
    <source>
        <dbReference type="EMBL" id="PRY35986.1"/>
    </source>
</evidence>
<dbReference type="Gene3D" id="3.40.390.10">
    <property type="entry name" value="Collagenase (Catalytic Domain)"/>
    <property type="match status" value="1"/>
</dbReference>
<gene>
    <name evidence="1" type="ORF">CLV58_113117</name>
</gene>
<dbReference type="EMBL" id="PVTE01000013">
    <property type="protein sequence ID" value="PRY35986.1"/>
    <property type="molecule type" value="Genomic_DNA"/>
</dbReference>
<evidence type="ECO:0000313" key="2">
    <source>
        <dbReference type="Proteomes" id="UP000238375"/>
    </source>
</evidence>
<keyword evidence="2" id="KW-1185">Reference proteome</keyword>
<dbReference type="Pfam" id="PF17660">
    <property type="entry name" value="BTRD1"/>
    <property type="match status" value="3"/>
</dbReference>
<dbReference type="AlphaFoldDB" id="A0A2T0SRF6"/>
<dbReference type="Proteomes" id="UP000238375">
    <property type="component" value="Unassembled WGS sequence"/>
</dbReference>
<dbReference type="GO" id="GO:0008237">
    <property type="term" value="F:metallopeptidase activity"/>
    <property type="evidence" value="ECO:0007669"/>
    <property type="project" value="InterPro"/>
</dbReference>
<dbReference type="OrthoDB" id="912546at2"/>
<protein>
    <submittedName>
        <fullName evidence="1">Uncharacterized protein</fullName>
    </submittedName>
</protein>
<reference evidence="1 2" key="1">
    <citation type="submission" date="2018-03" db="EMBL/GenBank/DDBJ databases">
        <title>Genomic Encyclopedia of Archaeal and Bacterial Type Strains, Phase II (KMG-II): from individual species to whole genera.</title>
        <authorList>
            <person name="Goeker M."/>
        </authorList>
    </citation>
    <scope>NUCLEOTIDE SEQUENCE [LARGE SCALE GENOMIC DNA]</scope>
    <source>
        <strain evidence="1 2">DSM 28354</strain>
    </source>
</reference>
<accession>A0A2T0SRF6</accession>
<dbReference type="InterPro" id="IPR049511">
    <property type="entry name" value="PGH-like_rpt"/>
</dbReference>
<comment type="caution">
    <text evidence="1">The sequence shown here is derived from an EMBL/GenBank/DDBJ whole genome shotgun (WGS) entry which is preliminary data.</text>
</comment>
<proteinExistence type="predicted"/>
<dbReference type="InterPro" id="IPR024079">
    <property type="entry name" value="MetalloPept_cat_dom_sf"/>
</dbReference>
<dbReference type="RefSeq" id="WP_106138885.1">
    <property type="nucleotide sequence ID" value="NZ_PVTE01000013.1"/>
</dbReference>
<sequence>METTTTFIRRKLAEIGASALVTPQQLQQALALLPRRPSLGAPEHADDRHDDLAAYYALGPYHSRKLNLQPTRTIRRTSLLEPVRSFRSVADSSEQIDFVLTTGDPRVTKSETIAVKDVIPGTSFNPKLRVRLQAIFCRNDDGLLSGARVGQTAQVLGPAMQKIVAAVNEIFVPMAGIEFVFYPSADLEIVNNTRLNQDFVLPAAVQEQLSKKTPLTAQEMEALANQYTTTPDRNTYAARYPEKMVLLYAEGTTYNFDDAAQRWVLSSPSGGGFSWEDLEFVKLSGEIGTTDGEAHGYVHGFQAHEMGHFLHLWHTFGGGFYLSNAEFTDPTTTIDQKLALIRKRVTDYIEDHRTEAPNGDLTLLLDGDRGAVTDTPPDEGTHILQLENMLAGTGNACGKDGTITLTLSDGTPVTYSPDRTLAMSYYKGCFDNTYSPQQVERMRKALTSGNRRRIVKTQLGDTAAAGEYVCACWKPNANAQAYVWGMDLNALKAKAAALAKQGLYLTSQQAYTKQGITRYDGIFNPSKNAPYIIWGWAVADFQAENTKQQAAGKGLTHLDSYLLADGQVRINAIWYAGAASANWIQGYAQADFGKQFFDRAKANQRLIHLNSWCLPNNGGIRYDAVWVPGNNKQYAFVNLTMQEFQQKYGEMWGSKRKLTIVDAVRSGNEIRYSGIWDPDTNAQYVVWGYTREQVRQMYDEMWQQGMKLQSMSTAFF</sequence>
<name>A0A2T0SRF6_9BACT</name>